<accession>A0A8B2NRQ2</accession>
<dbReference type="InterPro" id="IPR000524">
    <property type="entry name" value="Tscrpt_reg_HTH_GntR"/>
</dbReference>
<evidence type="ECO:0000256" key="4">
    <source>
        <dbReference type="SAM" id="MobiDB-lite"/>
    </source>
</evidence>
<evidence type="ECO:0000256" key="3">
    <source>
        <dbReference type="ARBA" id="ARBA00023163"/>
    </source>
</evidence>
<feature type="compositionally biased region" description="Polar residues" evidence="4">
    <location>
        <begin position="242"/>
        <end position="251"/>
    </location>
</feature>
<comment type="caution">
    <text evidence="6">The sequence shown here is derived from an EMBL/GenBank/DDBJ whole genome shotgun (WGS) entry which is preliminary data.</text>
</comment>
<feature type="domain" description="HTH gntR-type" evidence="5">
    <location>
        <begin position="18"/>
        <end position="85"/>
    </location>
</feature>
<evidence type="ECO:0000259" key="5">
    <source>
        <dbReference type="PROSITE" id="PS50949"/>
    </source>
</evidence>
<organism evidence="6 7">
    <name type="scientific">Acuticoccus sediminis</name>
    <dbReference type="NCBI Taxonomy" id="2184697"/>
    <lineage>
        <taxon>Bacteria</taxon>
        <taxon>Pseudomonadati</taxon>
        <taxon>Pseudomonadota</taxon>
        <taxon>Alphaproteobacteria</taxon>
        <taxon>Hyphomicrobiales</taxon>
        <taxon>Amorphaceae</taxon>
        <taxon>Acuticoccus</taxon>
    </lineage>
</organism>
<dbReference type="Pfam" id="PF00392">
    <property type="entry name" value="GntR"/>
    <property type="match status" value="1"/>
</dbReference>
<dbReference type="Gene3D" id="1.10.10.10">
    <property type="entry name" value="Winged helix-like DNA-binding domain superfamily/Winged helix DNA-binding domain"/>
    <property type="match status" value="1"/>
</dbReference>
<proteinExistence type="predicted"/>
<keyword evidence="7" id="KW-1185">Reference proteome</keyword>
<evidence type="ECO:0000313" key="6">
    <source>
        <dbReference type="EMBL" id="RAI02565.1"/>
    </source>
</evidence>
<evidence type="ECO:0000313" key="7">
    <source>
        <dbReference type="Proteomes" id="UP000249590"/>
    </source>
</evidence>
<dbReference type="SUPFAM" id="SSF46785">
    <property type="entry name" value="Winged helix' DNA-binding domain"/>
    <property type="match status" value="1"/>
</dbReference>
<dbReference type="AlphaFoldDB" id="A0A8B2NRQ2"/>
<reference evidence="6 7" key="1">
    <citation type="submission" date="2018-05" db="EMBL/GenBank/DDBJ databases">
        <title>Acuticoccus sediminis sp. nov., isolated from deep-sea sediment of Indian Ocean.</title>
        <authorList>
            <person name="Liu X."/>
            <person name="Lai Q."/>
            <person name="Du Y."/>
            <person name="Sun F."/>
            <person name="Zhang X."/>
            <person name="Wang S."/>
            <person name="Shao Z."/>
        </authorList>
    </citation>
    <scope>NUCLEOTIDE SEQUENCE [LARGE SCALE GENOMIC DNA]</scope>
    <source>
        <strain evidence="6 7">PTG4-2</strain>
    </source>
</reference>
<keyword evidence="1" id="KW-0805">Transcription regulation</keyword>
<feature type="region of interest" description="Disordered" evidence="4">
    <location>
        <begin position="224"/>
        <end position="261"/>
    </location>
</feature>
<sequence length="261" mass="27371">MLDHNPPFAPAALPPGPVSKREFAEERLRKALVTCEVLPGEIVAEQSLMTRFGLDRAGVRAGLFKLEAAGFVEALPRHGWRARPITGATAGEVIAARRTLEPDLAGVAGADVARVADLAELGAALGRRAEPNAREAAATADRQLLDALASRLGPLRRRWLGEAWDHTERLARTLARSGAVIEIADRRPLAAAIAAHDAAAARRQILKAVAGFERSVLAALAAHDGAISPPPSPSGRRKGAASAQTATTTKGASAWSPSRDV</sequence>
<dbReference type="SMART" id="SM00345">
    <property type="entry name" value="HTH_GNTR"/>
    <property type="match status" value="1"/>
</dbReference>
<keyword evidence="3" id="KW-0804">Transcription</keyword>
<dbReference type="RefSeq" id="WP_111346277.1">
    <property type="nucleotide sequence ID" value="NZ_QHHQ01000002.1"/>
</dbReference>
<dbReference type="PANTHER" id="PTHR43537:SF45">
    <property type="entry name" value="GNTR FAMILY REGULATORY PROTEIN"/>
    <property type="match status" value="1"/>
</dbReference>
<dbReference type="GO" id="GO:0003677">
    <property type="term" value="F:DNA binding"/>
    <property type="evidence" value="ECO:0007669"/>
    <property type="project" value="UniProtKB-KW"/>
</dbReference>
<dbReference type="InterPro" id="IPR008920">
    <property type="entry name" value="TF_FadR/GntR_C"/>
</dbReference>
<dbReference type="PROSITE" id="PS50949">
    <property type="entry name" value="HTH_GNTR"/>
    <property type="match status" value="1"/>
</dbReference>
<gene>
    <name evidence="6" type="ORF">DLJ53_11720</name>
</gene>
<protein>
    <recommendedName>
        <fullName evidence="5">HTH gntR-type domain-containing protein</fullName>
    </recommendedName>
</protein>
<dbReference type="PANTHER" id="PTHR43537">
    <property type="entry name" value="TRANSCRIPTIONAL REGULATOR, GNTR FAMILY"/>
    <property type="match status" value="1"/>
</dbReference>
<evidence type="ECO:0000256" key="1">
    <source>
        <dbReference type="ARBA" id="ARBA00023015"/>
    </source>
</evidence>
<dbReference type="EMBL" id="QHHQ01000002">
    <property type="protein sequence ID" value="RAI02565.1"/>
    <property type="molecule type" value="Genomic_DNA"/>
</dbReference>
<dbReference type="Gene3D" id="1.20.120.530">
    <property type="entry name" value="GntR ligand-binding domain-like"/>
    <property type="match status" value="1"/>
</dbReference>
<dbReference type="OrthoDB" id="8638122at2"/>
<dbReference type="InterPro" id="IPR036390">
    <property type="entry name" value="WH_DNA-bd_sf"/>
</dbReference>
<evidence type="ECO:0000256" key="2">
    <source>
        <dbReference type="ARBA" id="ARBA00023125"/>
    </source>
</evidence>
<dbReference type="GO" id="GO:0003700">
    <property type="term" value="F:DNA-binding transcription factor activity"/>
    <property type="evidence" value="ECO:0007669"/>
    <property type="project" value="InterPro"/>
</dbReference>
<dbReference type="SUPFAM" id="SSF48008">
    <property type="entry name" value="GntR ligand-binding domain-like"/>
    <property type="match status" value="1"/>
</dbReference>
<name>A0A8B2NRQ2_9HYPH</name>
<dbReference type="Proteomes" id="UP000249590">
    <property type="component" value="Unassembled WGS sequence"/>
</dbReference>
<keyword evidence="2" id="KW-0238">DNA-binding</keyword>
<dbReference type="InterPro" id="IPR036388">
    <property type="entry name" value="WH-like_DNA-bd_sf"/>
</dbReference>